<sequence length="96" mass="10220">MALALGSDGCCSGTPLEKCFADSMCMDKESRKHKLGSLQPASSLLQVVQDSLQGGLPEDAHVRPLGDCVFLRVTLPTPPQNLIKISGAAFLREHAN</sequence>
<dbReference type="EMBL" id="CADEAL010000288">
    <property type="protein sequence ID" value="CAB1417856.1"/>
    <property type="molecule type" value="Genomic_DNA"/>
</dbReference>
<name>A0A9N7Y9Q0_PLEPL</name>
<comment type="caution">
    <text evidence="1">The sequence shown here is derived from an EMBL/GenBank/DDBJ whole genome shotgun (WGS) entry which is preliminary data.</text>
</comment>
<dbReference type="AlphaFoldDB" id="A0A9N7Y9Q0"/>
<protein>
    <submittedName>
        <fullName evidence="1">Uncharacterized protein</fullName>
    </submittedName>
</protein>
<organism evidence="1 2">
    <name type="scientific">Pleuronectes platessa</name>
    <name type="common">European plaice</name>
    <dbReference type="NCBI Taxonomy" id="8262"/>
    <lineage>
        <taxon>Eukaryota</taxon>
        <taxon>Metazoa</taxon>
        <taxon>Chordata</taxon>
        <taxon>Craniata</taxon>
        <taxon>Vertebrata</taxon>
        <taxon>Euteleostomi</taxon>
        <taxon>Actinopterygii</taxon>
        <taxon>Neopterygii</taxon>
        <taxon>Teleostei</taxon>
        <taxon>Neoteleostei</taxon>
        <taxon>Acanthomorphata</taxon>
        <taxon>Carangaria</taxon>
        <taxon>Pleuronectiformes</taxon>
        <taxon>Pleuronectoidei</taxon>
        <taxon>Pleuronectidae</taxon>
        <taxon>Pleuronectes</taxon>
    </lineage>
</organism>
<dbReference type="Proteomes" id="UP001153269">
    <property type="component" value="Unassembled WGS sequence"/>
</dbReference>
<keyword evidence="2" id="KW-1185">Reference proteome</keyword>
<evidence type="ECO:0000313" key="1">
    <source>
        <dbReference type="EMBL" id="CAB1417856.1"/>
    </source>
</evidence>
<accession>A0A9N7Y9Q0</accession>
<reference evidence="1" key="1">
    <citation type="submission" date="2020-03" db="EMBL/GenBank/DDBJ databases">
        <authorList>
            <person name="Weist P."/>
        </authorList>
    </citation>
    <scope>NUCLEOTIDE SEQUENCE</scope>
</reference>
<proteinExistence type="predicted"/>
<gene>
    <name evidence="1" type="ORF">PLEPLA_LOCUS5675</name>
</gene>
<evidence type="ECO:0000313" key="2">
    <source>
        <dbReference type="Proteomes" id="UP001153269"/>
    </source>
</evidence>